<reference evidence="3" key="1">
    <citation type="journal article" date="2019" name="Int. J. Syst. Evol. Microbiol.">
        <title>The Global Catalogue of Microorganisms (GCM) 10K type strain sequencing project: providing services to taxonomists for standard genome sequencing and annotation.</title>
        <authorList>
            <consortium name="The Broad Institute Genomics Platform"/>
            <consortium name="The Broad Institute Genome Sequencing Center for Infectious Disease"/>
            <person name="Wu L."/>
            <person name="Ma J."/>
        </authorList>
    </citation>
    <scope>NUCLEOTIDE SEQUENCE [LARGE SCALE GENOMIC DNA]</scope>
    <source>
        <strain evidence="3">CCUG 43117</strain>
    </source>
</reference>
<dbReference type="InterPro" id="IPR029052">
    <property type="entry name" value="Metallo-depent_PP-like"/>
</dbReference>
<organism evidence="2 3">
    <name type="scientific">Bosea massiliensis</name>
    <dbReference type="NCBI Taxonomy" id="151419"/>
    <lineage>
        <taxon>Bacteria</taxon>
        <taxon>Pseudomonadati</taxon>
        <taxon>Pseudomonadota</taxon>
        <taxon>Alphaproteobacteria</taxon>
        <taxon>Hyphomicrobiales</taxon>
        <taxon>Boseaceae</taxon>
        <taxon>Bosea</taxon>
    </lineage>
</organism>
<keyword evidence="3" id="KW-1185">Reference proteome</keyword>
<evidence type="ECO:0000313" key="2">
    <source>
        <dbReference type="EMBL" id="MFC5506645.1"/>
    </source>
</evidence>
<dbReference type="Proteomes" id="UP001596060">
    <property type="component" value="Unassembled WGS sequence"/>
</dbReference>
<sequence length="267" mass="29287">MRLLVLSDLHLELKPRWSLRRRWPDYDVTVVAGDLAGSIALGVAMLATYPVLGGRPAIYVPGNHEYWEDEIGQAEQAGHWVALGTNVHLLQGSSVVINGVRFAGATLWTDYALDGDPIGSARIASETMKDHDLIGLRRPSGETAAFMPGDAMVLHQRHRTFIEKTLAKPFDGPTVVVTHHAPSARSVAATYKDDDGNPAYASDLEPTLLSRQPDLWVHGHVHNSNDYRIGATRVVSNPKGYGPSRSRDGLFRKSENRAFNPALVIEI</sequence>
<dbReference type="PANTHER" id="PTHR37844">
    <property type="entry name" value="SER/THR PROTEIN PHOSPHATASE SUPERFAMILY (AFU_ORTHOLOGUE AFUA_1G14840)"/>
    <property type="match status" value="1"/>
</dbReference>
<dbReference type="EMBL" id="JBHSLU010000047">
    <property type="protein sequence ID" value="MFC5506645.1"/>
    <property type="molecule type" value="Genomic_DNA"/>
</dbReference>
<feature type="domain" description="Calcineurin-like phosphoesterase" evidence="1">
    <location>
        <begin position="1"/>
        <end position="223"/>
    </location>
</feature>
<comment type="caution">
    <text evidence="2">The sequence shown here is derived from an EMBL/GenBank/DDBJ whole genome shotgun (WGS) entry which is preliminary data.</text>
</comment>
<gene>
    <name evidence="2" type="ORF">ACFPN9_15415</name>
</gene>
<accession>A0ABW0P1Q1</accession>
<dbReference type="RefSeq" id="WP_377817233.1">
    <property type="nucleotide sequence ID" value="NZ_JBHSLU010000047.1"/>
</dbReference>
<proteinExistence type="predicted"/>
<evidence type="ECO:0000313" key="3">
    <source>
        <dbReference type="Proteomes" id="UP001596060"/>
    </source>
</evidence>
<dbReference type="InterPro" id="IPR004843">
    <property type="entry name" value="Calcineurin-like_PHP"/>
</dbReference>
<dbReference type="SUPFAM" id="SSF56300">
    <property type="entry name" value="Metallo-dependent phosphatases"/>
    <property type="match status" value="1"/>
</dbReference>
<dbReference type="Pfam" id="PF00149">
    <property type="entry name" value="Metallophos"/>
    <property type="match status" value="1"/>
</dbReference>
<protein>
    <submittedName>
        <fullName evidence="2">Metallophosphoesterase</fullName>
    </submittedName>
</protein>
<evidence type="ECO:0000259" key="1">
    <source>
        <dbReference type="Pfam" id="PF00149"/>
    </source>
</evidence>
<name>A0ABW0P1Q1_9HYPH</name>
<dbReference type="Gene3D" id="3.60.21.10">
    <property type="match status" value="1"/>
</dbReference>
<dbReference type="PANTHER" id="PTHR37844:SF2">
    <property type="entry name" value="SER_THR PROTEIN PHOSPHATASE SUPERFAMILY (AFU_ORTHOLOGUE AFUA_1G14840)"/>
    <property type="match status" value="1"/>
</dbReference>